<reference evidence="7" key="1">
    <citation type="submission" date="2023-07" db="EMBL/GenBank/DDBJ databases">
        <title>30 novel species of actinomycetes from the DSMZ collection.</title>
        <authorList>
            <person name="Nouioui I."/>
        </authorList>
    </citation>
    <scope>NUCLEOTIDE SEQUENCE [LARGE SCALE GENOMIC DNA]</scope>
    <source>
        <strain evidence="7">DSM 44399</strain>
    </source>
</reference>
<sequence length="434" mass="47484">MTSPSDAFVWAWLPEATEPVVAGRISRLGNEYRFGYGDSYLARPDAISLYEPDLPLRRGWIDPPEGQTMAGTLWDASPDSWGQRVIIARLTGTLGPAANNVELDKLTYLLESGSNRIGALDFQSSPDVYVPREDGASLDQLHAAALALDEGELSPSLAAALVHGTSVGGARPKVTLTDGDRHLIAKFSRSADTFPMVKAEAAGMDLARRVGIEVPPTQLITSLGREVLLVERFDRPGGGRRRMMISGLTMLGFGDFLGARYSSYPDLLDVLHQRVAKGANLNRVMFERIVFNIAIGNSDDHARNHAAFWNGTNLELTPAYDLAPQPRSGTEERQAMDIGRDGSRNAQFAVCVEAAKDYGLTRKQARDIIDRQGSTIRDSWDEVAEFARMTTLEKDGLFSRQILNPYASWGYEPRIHQVPATAPVPGDDGQDADQ</sequence>
<evidence type="ECO:0000256" key="3">
    <source>
        <dbReference type="ARBA" id="ARBA00022777"/>
    </source>
</evidence>
<keyword evidence="3" id="KW-0418">Kinase</keyword>
<dbReference type="InterPro" id="IPR052028">
    <property type="entry name" value="HipA_Ser/Thr_kinase"/>
</dbReference>
<dbReference type="EMBL" id="JAVREH010000025">
    <property type="protein sequence ID" value="MDT0262963.1"/>
    <property type="molecule type" value="Genomic_DNA"/>
</dbReference>
<dbReference type="RefSeq" id="WP_311424110.1">
    <property type="nucleotide sequence ID" value="NZ_JAVREH010000025.1"/>
</dbReference>
<dbReference type="PANTHER" id="PTHR37419">
    <property type="entry name" value="SERINE/THREONINE-PROTEIN KINASE TOXIN HIPA"/>
    <property type="match status" value="1"/>
</dbReference>
<dbReference type="Proteomes" id="UP001183176">
    <property type="component" value="Unassembled WGS sequence"/>
</dbReference>
<dbReference type="InterPro" id="IPR017508">
    <property type="entry name" value="HipA_N1"/>
</dbReference>
<protein>
    <submittedName>
        <fullName evidence="6">HipA domain-containing protein</fullName>
    </submittedName>
</protein>
<dbReference type="Pfam" id="PF13657">
    <property type="entry name" value="Couple_hipA"/>
    <property type="match status" value="1"/>
</dbReference>
<evidence type="ECO:0000259" key="4">
    <source>
        <dbReference type="Pfam" id="PF07804"/>
    </source>
</evidence>
<dbReference type="Pfam" id="PF07804">
    <property type="entry name" value="HipA_C"/>
    <property type="match status" value="1"/>
</dbReference>
<feature type="domain" description="HipA-like C-terminal" evidence="4">
    <location>
        <begin position="165"/>
        <end position="380"/>
    </location>
</feature>
<accession>A0ABU2JE12</accession>
<evidence type="ECO:0000313" key="7">
    <source>
        <dbReference type="Proteomes" id="UP001183176"/>
    </source>
</evidence>
<comment type="caution">
    <text evidence="6">The sequence shown here is derived from an EMBL/GenBank/DDBJ whole genome shotgun (WGS) entry which is preliminary data.</text>
</comment>
<name>A0ABU2JE12_9ACTN</name>
<gene>
    <name evidence="6" type="ORF">RM423_16330</name>
</gene>
<proteinExistence type="inferred from homology"/>
<feature type="domain" description="HipA N-terminal subdomain 1" evidence="5">
    <location>
        <begin position="21"/>
        <end position="122"/>
    </location>
</feature>
<keyword evidence="7" id="KW-1185">Reference proteome</keyword>
<dbReference type="InterPro" id="IPR012893">
    <property type="entry name" value="HipA-like_C"/>
</dbReference>
<evidence type="ECO:0000256" key="1">
    <source>
        <dbReference type="ARBA" id="ARBA00010164"/>
    </source>
</evidence>
<comment type="similarity">
    <text evidence="1">Belongs to the HipA Ser/Thr kinase family.</text>
</comment>
<keyword evidence="2" id="KW-0808">Transferase</keyword>
<evidence type="ECO:0000256" key="2">
    <source>
        <dbReference type="ARBA" id="ARBA00022679"/>
    </source>
</evidence>
<evidence type="ECO:0000259" key="5">
    <source>
        <dbReference type="Pfam" id="PF13657"/>
    </source>
</evidence>
<organism evidence="6 7">
    <name type="scientific">Jatrophihabitans lederbergiae</name>
    <dbReference type="NCBI Taxonomy" id="3075547"/>
    <lineage>
        <taxon>Bacteria</taxon>
        <taxon>Bacillati</taxon>
        <taxon>Actinomycetota</taxon>
        <taxon>Actinomycetes</taxon>
        <taxon>Jatrophihabitantales</taxon>
        <taxon>Jatrophihabitantaceae</taxon>
        <taxon>Jatrophihabitans</taxon>
    </lineage>
</organism>
<evidence type="ECO:0000313" key="6">
    <source>
        <dbReference type="EMBL" id="MDT0262963.1"/>
    </source>
</evidence>
<dbReference type="PANTHER" id="PTHR37419:SF8">
    <property type="entry name" value="TOXIN YJJJ"/>
    <property type="match status" value="1"/>
</dbReference>